<evidence type="ECO:0000313" key="3">
    <source>
        <dbReference type="Proteomes" id="UP000282957"/>
    </source>
</evidence>
<sequence length="90" mass="9693">MRKICLCAAMLCASPALAQSDAQIRQMIVRDSVAAYLATGRPCACPYNTMRNGASCGSRSAYLRPGGRSPLCYETDVTAEAVAAYRRGRR</sequence>
<name>A0A437MNR3_9PROT</name>
<dbReference type="OrthoDB" id="7433551at2"/>
<comment type="caution">
    <text evidence="2">The sequence shown here is derived from an EMBL/GenBank/DDBJ whole genome shotgun (WGS) entry which is preliminary data.</text>
</comment>
<gene>
    <name evidence="2" type="ORF">EOD42_04060</name>
</gene>
<dbReference type="Proteomes" id="UP000282957">
    <property type="component" value="Unassembled WGS sequence"/>
</dbReference>
<reference evidence="2 3" key="1">
    <citation type="submission" date="2019-01" db="EMBL/GenBank/DDBJ databases">
        <authorList>
            <person name="Chen W.-M."/>
        </authorList>
    </citation>
    <scope>NUCLEOTIDE SEQUENCE [LARGE SCALE GENOMIC DNA]</scope>
    <source>
        <strain evidence="2 3">CCP-6</strain>
    </source>
</reference>
<dbReference type="RefSeq" id="WP_127786129.1">
    <property type="nucleotide sequence ID" value="NZ_SACL01000001.1"/>
</dbReference>
<keyword evidence="1" id="KW-0732">Signal</keyword>
<organism evidence="2 3">
    <name type="scientific">Rhodovarius crocodyli</name>
    <dbReference type="NCBI Taxonomy" id="1979269"/>
    <lineage>
        <taxon>Bacteria</taxon>
        <taxon>Pseudomonadati</taxon>
        <taxon>Pseudomonadota</taxon>
        <taxon>Alphaproteobacteria</taxon>
        <taxon>Acetobacterales</taxon>
        <taxon>Roseomonadaceae</taxon>
        <taxon>Rhodovarius</taxon>
    </lineage>
</organism>
<evidence type="ECO:0000313" key="2">
    <source>
        <dbReference type="EMBL" id="RVT99279.1"/>
    </source>
</evidence>
<accession>A0A437MNR3</accession>
<feature type="chain" id="PRO_5019297616" evidence="1">
    <location>
        <begin position="19"/>
        <end position="90"/>
    </location>
</feature>
<dbReference type="EMBL" id="SACL01000001">
    <property type="protein sequence ID" value="RVT99279.1"/>
    <property type="molecule type" value="Genomic_DNA"/>
</dbReference>
<evidence type="ECO:0000256" key="1">
    <source>
        <dbReference type="SAM" id="SignalP"/>
    </source>
</evidence>
<feature type="signal peptide" evidence="1">
    <location>
        <begin position="1"/>
        <end position="18"/>
    </location>
</feature>
<dbReference type="AlphaFoldDB" id="A0A437MNR3"/>
<keyword evidence="3" id="KW-1185">Reference proteome</keyword>
<protein>
    <submittedName>
        <fullName evidence="2">Uncharacterized protein</fullName>
    </submittedName>
</protein>
<proteinExistence type="predicted"/>